<dbReference type="CDD" id="cd16917">
    <property type="entry name" value="HATPase_UhpB-NarQ-NarX-like"/>
    <property type="match status" value="1"/>
</dbReference>
<keyword evidence="3" id="KW-0902">Two-component regulatory system</keyword>
<evidence type="ECO:0000256" key="3">
    <source>
        <dbReference type="ARBA" id="ARBA00023012"/>
    </source>
</evidence>
<name>A0A6C2UN08_9BACT</name>
<proteinExistence type="predicted"/>
<dbReference type="GO" id="GO:0000160">
    <property type="term" value="P:phosphorelay signal transduction system"/>
    <property type="evidence" value="ECO:0007669"/>
    <property type="project" value="UniProtKB-KW"/>
</dbReference>
<dbReference type="PANTHER" id="PTHR24421">
    <property type="entry name" value="NITRATE/NITRITE SENSOR PROTEIN NARX-RELATED"/>
    <property type="match status" value="1"/>
</dbReference>
<gene>
    <name evidence="5" type="primary">liaS_5</name>
    <name evidence="5" type="ORF">SCARR_03492</name>
</gene>
<organism evidence="5 6">
    <name type="scientific">Pontiella sulfatireligans</name>
    <dbReference type="NCBI Taxonomy" id="2750658"/>
    <lineage>
        <taxon>Bacteria</taxon>
        <taxon>Pseudomonadati</taxon>
        <taxon>Kiritimatiellota</taxon>
        <taxon>Kiritimatiellia</taxon>
        <taxon>Kiritimatiellales</taxon>
        <taxon>Pontiellaceae</taxon>
        <taxon>Pontiella</taxon>
    </lineage>
</organism>
<evidence type="ECO:0000313" key="6">
    <source>
        <dbReference type="Proteomes" id="UP000346198"/>
    </source>
</evidence>
<evidence type="ECO:0000259" key="4">
    <source>
        <dbReference type="Pfam" id="PF13581"/>
    </source>
</evidence>
<dbReference type="Proteomes" id="UP000346198">
    <property type="component" value="Unassembled WGS sequence"/>
</dbReference>
<dbReference type="SUPFAM" id="SSF55874">
    <property type="entry name" value="ATPase domain of HSP90 chaperone/DNA topoisomerase II/histidine kinase"/>
    <property type="match status" value="1"/>
</dbReference>
<sequence>MPSEIVQYGLHESLIELAESTTESCGVKCVVQMDGSVSMSDAGVETHLYRIAQEAVNNAIRHARASYIEIAVSSENGMLQLMVADDGTWKEPAENLRGIGL</sequence>
<dbReference type="InterPro" id="IPR036890">
    <property type="entry name" value="HATPase_C_sf"/>
</dbReference>
<accession>A0A6C2UN08</accession>
<dbReference type="AlphaFoldDB" id="A0A6C2UN08"/>
<keyword evidence="1" id="KW-0808">Transferase</keyword>
<evidence type="ECO:0000256" key="2">
    <source>
        <dbReference type="ARBA" id="ARBA00022777"/>
    </source>
</evidence>
<dbReference type="GO" id="GO:0016301">
    <property type="term" value="F:kinase activity"/>
    <property type="evidence" value="ECO:0007669"/>
    <property type="project" value="UniProtKB-KW"/>
</dbReference>
<dbReference type="EMBL" id="CAAHFH010000002">
    <property type="protein sequence ID" value="VGO21419.1"/>
    <property type="molecule type" value="Genomic_DNA"/>
</dbReference>
<evidence type="ECO:0000256" key="1">
    <source>
        <dbReference type="ARBA" id="ARBA00022679"/>
    </source>
</evidence>
<evidence type="ECO:0000313" key="5">
    <source>
        <dbReference type="EMBL" id="VGO21419.1"/>
    </source>
</evidence>
<dbReference type="InterPro" id="IPR050482">
    <property type="entry name" value="Sensor_HK_TwoCompSys"/>
</dbReference>
<dbReference type="Gene3D" id="3.30.565.10">
    <property type="entry name" value="Histidine kinase-like ATPase, C-terminal domain"/>
    <property type="match status" value="1"/>
</dbReference>
<keyword evidence="2 5" id="KW-0418">Kinase</keyword>
<reference evidence="5 6" key="1">
    <citation type="submission" date="2019-04" db="EMBL/GenBank/DDBJ databases">
        <authorList>
            <person name="Van Vliet M D."/>
        </authorList>
    </citation>
    <scope>NUCLEOTIDE SEQUENCE [LARGE SCALE GENOMIC DNA]</scope>
    <source>
        <strain evidence="5 6">F21</strain>
    </source>
</reference>
<dbReference type="Pfam" id="PF13581">
    <property type="entry name" value="HATPase_c_2"/>
    <property type="match status" value="1"/>
</dbReference>
<protein>
    <submittedName>
        <fullName evidence="5">Sensor histidine kinase LiaS</fullName>
    </submittedName>
</protein>
<dbReference type="InterPro" id="IPR003594">
    <property type="entry name" value="HATPase_dom"/>
</dbReference>
<feature type="domain" description="Histidine kinase/HSP90-like ATPase" evidence="4">
    <location>
        <begin position="51"/>
        <end position="94"/>
    </location>
</feature>
<keyword evidence="6" id="KW-1185">Reference proteome</keyword>